<gene>
    <name evidence="1" type="ORF">ACFSUC_06040</name>
</gene>
<dbReference type="Proteomes" id="UP001597497">
    <property type="component" value="Unassembled WGS sequence"/>
</dbReference>
<dbReference type="EMBL" id="JBHUMM010000010">
    <property type="protein sequence ID" value="MFD2671161.1"/>
    <property type="molecule type" value="Genomic_DNA"/>
</dbReference>
<proteinExistence type="predicted"/>
<dbReference type="RefSeq" id="WP_379928595.1">
    <property type="nucleotide sequence ID" value="NZ_JBHUMM010000010.1"/>
</dbReference>
<keyword evidence="2" id="KW-1185">Reference proteome</keyword>
<reference evidence="2" key="1">
    <citation type="journal article" date="2019" name="Int. J. Syst. Evol. Microbiol.">
        <title>The Global Catalogue of Microorganisms (GCM) 10K type strain sequencing project: providing services to taxonomists for standard genome sequencing and annotation.</title>
        <authorList>
            <consortium name="The Broad Institute Genomics Platform"/>
            <consortium name="The Broad Institute Genome Sequencing Center for Infectious Disease"/>
            <person name="Wu L."/>
            <person name="Ma J."/>
        </authorList>
    </citation>
    <scope>NUCLEOTIDE SEQUENCE [LARGE SCALE GENOMIC DNA]</scope>
    <source>
        <strain evidence="2">KCTC 33676</strain>
    </source>
</reference>
<evidence type="ECO:0000313" key="2">
    <source>
        <dbReference type="Proteomes" id="UP001597497"/>
    </source>
</evidence>
<protein>
    <submittedName>
        <fullName evidence="1">Uncharacterized protein</fullName>
    </submittedName>
</protein>
<evidence type="ECO:0000313" key="1">
    <source>
        <dbReference type="EMBL" id="MFD2671161.1"/>
    </source>
</evidence>
<organism evidence="1 2">
    <name type="scientific">Marinicrinis sediminis</name>
    <dbReference type="NCBI Taxonomy" id="1652465"/>
    <lineage>
        <taxon>Bacteria</taxon>
        <taxon>Bacillati</taxon>
        <taxon>Bacillota</taxon>
        <taxon>Bacilli</taxon>
        <taxon>Bacillales</taxon>
        <taxon>Paenibacillaceae</taxon>
    </lineage>
</organism>
<comment type="caution">
    <text evidence="1">The sequence shown here is derived from an EMBL/GenBank/DDBJ whole genome shotgun (WGS) entry which is preliminary data.</text>
</comment>
<sequence>MSFQANYNCMLASVYNVMTCNHQYRFEFESMVMQQQMFHVYYRDHFLLPESPEVTIDRFVAQAGARIVYPEVGDVYGAIRFADQRLQLGEIVPVNINLRYDILDPLPFDNDIMHYHLIVGRLDEDHYEMFDQFENERYQVRISHLQKAIDTPFNYRFGTGFTPFLCIEYELDTKSVQQRLQTASVDASTYTGIVQAYPLAHNLREGRAYAESFMQFADRKPDAMEKYKYSNFHDVISRSRMIFVEAMSRLGYPHAEHLHRLTELHLTFKNMLGIALVRRSPQDLQQITDKLEQMFLDEHHLLMEMGSYVENTILKERSCLP</sequence>
<name>A0ABW5R814_9BACL</name>
<accession>A0ABW5R814</accession>